<dbReference type="PANTHER" id="PTHR24320">
    <property type="entry name" value="RETINOL DEHYDROGENASE"/>
    <property type="match status" value="1"/>
</dbReference>
<evidence type="ECO:0000256" key="2">
    <source>
        <dbReference type="ARBA" id="ARBA00022857"/>
    </source>
</evidence>
<evidence type="ECO:0000256" key="3">
    <source>
        <dbReference type="ARBA" id="ARBA00023002"/>
    </source>
</evidence>
<dbReference type="Proteomes" id="UP000431533">
    <property type="component" value="Unassembled WGS sequence"/>
</dbReference>
<dbReference type="PRINTS" id="PR00081">
    <property type="entry name" value="GDHRDH"/>
</dbReference>
<evidence type="ECO:0000256" key="1">
    <source>
        <dbReference type="ARBA" id="ARBA00006484"/>
    </source>
</evidence>
<dbReference type="RefSeq" id="XP_031004962.1">
    <property type="nucleotide sequence ID" value="XM_031150311.1"/>
</dbReference>
<dbReference type="EMBL" id="QGMH01000076">
    <property type="protein sequence ID" value="TVY26174.1"/>
    <property type="molecule type" value="Genomic_DNA"/>
</dbReference>
<dbReference type="Pfam" id="PF00106">
    <property type="entry name" value="adh_short"/>
    <property type="match status" value="1"/>
</dbReference>
<accession>A0A8H8R0K2</accession>
<dbReference type="PANTHER" id="PTHR24320:SF282">
    <property type="entry name" value="WW DOMAIN-CONTAINING OXIDOREDUCTASE"/>
    <property type="match status" value="1"/>
</dbReference>
<dbReference type="GeneID" id="41985562"/>
<keyword evidence="2" id="KW-0521">NADP</keyword>
<evidence type="ECO:0000313" key="5">
    <source>
        <dbReference type="Proteomes" id="UP000431533"/>
    </source>
</evidence>
<reference evidence="4 5" key="1">
    <citation type="submission" date="2018-05" db="EMBL/GenBank/DDBJ databases">
        <title>Genome sequencing and assembly of the regulated plant pathogen Lachnellula willkommii and related sister species for the development of diagnostic species identification markers.</title>
        <authorList>
            <person name="Giroux E."/>
            <person name="Bilodeau G."/>
        </authorList>
    </citation>
    <scope>NUCLEOTIDE SEQUENCE [LARGE SCALE GENOMIC DNA]</scope>
    <source>
        <strain evidence="4 5">CBS 185.66</strain>
    </source>
</reference>
<sequence length="320" mass="34407">MTFHPDSLPDLSGKVFVVSGGNAGIGYGTVSRLAEHGAHIYMCARSPTKASEAIAEIKLIYPKANITLLEMDHNNLSSVVSAANNFLSKETTLHGLVNNAGIMATPLEITNHGYEAQWQTNYLAHWVFTSYLLPIMLRTSKLLPPGSVRVVNISSSGHFWAPKGGINFADTSLTGNSNMNRYGQSKLANILHAKTLNKLYGLFSGPSAPASKAEDGEIWTSAVHPGLVKSGLSSKIAEPEWWMKLTGPMASLGLQQDADTGARTSLFCAASPDMKAEQSGTYFQQIASAGWQSCSAKDMVLAAKLEDWTKAEMAKGNWVN</sequence>
<comment type="caution">
    <text evidence="4">The sequence shown here is derived from an EMBL/GenBank/DDBJ whole genome shotgun (WGS) entry which is preliminary data.</text>
</comment>
<comment type="similarity">
    <text evidence="1">Belongs to the short-chain dehydrogenases/reductases (SDR) family.</text>
</comment>
<dbReference type="InterPro" id="IPR036291">
    <property type="entry name" value="NAD(P)-bd_dom_sf"/>
</dbReference>
<dbReference type="GO" id="GO:0016491">
    <property type="term" value="F:oxidoreductase activity"/>
    <property type="evidence" value="ECO:0007669"/>
    <property type="project" value="UniProtKB-KW"/>
</dbReference>
<keyword evidence="3" id="KW-0560">Oxidoreductase</keyword>
<evidence type="ECO:0000313" key="4">
    <source>
        <dbReference type="EMBL" id="TVY26174.1"/>
    </source>
</evidence>
<protein>
    <submittedName>
        <fullName evidence="4">Putative oxidoreductase</fullName>
    </submittedName>
</protein>
<name>A0A8H8R0K2_9HELO</name>
<keyword evidence="5" id="KW-1185">Reference proteome</keyword>
<dbReference type="AlphaFoldDB" id="A0A8H8R0K2"/>
<dbReference type="SUPFAM" id="SSF51735">
    <property type="entry name" value="NAD(P)-binding Rossmann-fold domains"/>
    <property type="match status" value="1"/>
</dbReference>
<dbReference type="Gene3D" id="3.40.50.720">
    <property type="entry name" value="NAD(P)-binding Rossmann-like Domain"/>
    <property type="match status" value="1"/>
</dbReference>
<gene>
    <name evidence="4" type="ORF">LHYA1_G005364</name>
</gene>
<dbReference type="OrthoDB" id="191139at2759"/>
<proteinExistence type="inferred from homology"/>
<dbReference type="InterPro" id="IPR002347">
    <property type="entry name" value="SDR_fam"/>
</dbReference>
<organism evidence="4 5">
    <name type="scientific">Lachnellula hyalina</name>
    <dbReference type="NCBI Taxonomy" id="1316788"/>
    <lineage>
        <taxon>Eukaryota</taxon>
        <taxon>Fungi</taxon>
        <taxon>Dikarya</taxon>
        <taxon>Ascomycota</taxon>
        <taxon>Pezizomycotina</taxon>
        <taxon>Leotiomycetes</taxon>
        <taxon>Helotiales</taxon>
        <taxon>Lachnaceae</taxon>
        <taxon>Lachnellula</taxon>
    </lineage>
</organism>